<organism evidence="2 3">
    <name type="scientific">Cellulomonas persica</name>
    <dbReference type="NCBI Taxonomy" id="76861"/>
    <lineage>
        <taxon>Bacteria</taxon>
        <taxon>Bacillati</taxon>
        <taxon>Actinomycetota</taxon>
        <taxon>Actinomycetes</taxon>
        <taxon>Micrococcales</taxon>
        <taxon>Cellulomonadaceae</taxon>
        <taxon>Cellulomonas</taxon>
    </lineage>
</organism>
<sequence length="106" mass="10612">MTTPRTAGTRPAAAFRETFARELRRGARDLPRDVARGFLEDLGYAVAGLVAFVVLAGGGAWVGSAIGGRLAALVGLVLGVLVGGAALVVIGVVVLARTGRSRGAAG</sequence>
<proteinExistence type="predicted"/>
<dbReference type="RefSeq" id="WP_146805768.1">
    <property type="nucleotide sequence ID" value="NZ_BJUA01000005.1"/>
</dbReference>
<gene>
    <name evidence="2" type="ORF">CPE01_12220</name>
</gene>
<evidence type="ECO:0000313" key="2">
    <source>
        <dbReference type="EMBL" id="GEK17489.1"/>
    </source>
</evidence>
<comment type="caution">
    <text evidence="2">The sequence shown here is derived from an EMBL/GenBank/DDBJ whole genome shotgun (WGS) entry which is preliminary data.</text>
</comment>
<dbReference type="EMBL" id="BJUA01000005">
    <property type="protein sequence ID" value="GEK17489.1"/>
    <property type="molecule type" value="Genomic_DNA"/>
</dbReference>
<dbReference type="AlphaFoldDB" id="A0A510USB9"/>
<accession>A0A510USB9</accession>
<keyword evidence="3" id="KW-1185">Reference proteome</keyword>
<dbReference type="Proteomes" id="UP000321386">
    <property type="component" value="Unassembled WGS sequence"/>
</dbReference>
<feature type="transmembrane region" description="Helical" evidence="1">
    <location>
        <begin position="70"/>
        <end position="96"/>
    </location>
</feature>
<feature type="transmembrane region" description="Helical" evidence="1">
    <location>
        <begin position="42"/>
        <end position="64"/>
    </location>
</feature>
<name>A0A510USB9_9CELL</name>
<keyword evidence="1" id="KW-1133">Transmembrane helix</keyword>
<keyword evidence="1" id="KW-0812">Transmembrane</keyword>
<keyword evidence="1" id="KW-0472">Membrane</keyword>
<evidence type="ECO:0000313" key="3">
    <source>
        <dbReference type="Proteomes" id="UP000321386"/>
    </source>
</evidence>
<evidence type="ECO:0000256" key="1">
    <source>
        <dbReference type="SAM" id="Phobius"/>
    </source>
</evidence>
<protein>
    <submittedName>
        <fullName evidence="2">Uncharacterized protein</fullName>
    </submittedName>
</protein>
<reference evidence="2 3" key="1">
    <citation type="submission" date="2019-07" db="EMBL/GenBank/DDBJ databases">
        <title>Whole genome shotgun sequence of Cellulomonas persica NBRC 101101.</title>
        <authorList>
            <person name="Hosoyama A."/>
            <person name="Uohara A."/>
            <person name="Ohji S."/>
            <person name="Ichikawa N."/>
        </authorList>
    </citation>
    <scope>NUCLEOTIDE SEQUENCE [LARGE SCALE GENOMIC DNA]</scope>
    <source>
        <strain evidence="2 3">NBRC 101101</strain>
    </source>
</reference>